<feature type="compositionally biased region" description="Low complexity" evidence="1">
    <location>
        <begin position="51"/>
        <end position="82"/>
    </location>
</feature>
<name>A0A7W9NGT2_9PSEU</name>
<protein>
    <recommendedName>
        <fullName evidence="5">DUF3761 domain-containing protein</fullName>
    </recommendedName>
</protein>
<dbReference type="AlphaFoldDB" id="A0A7W9NGT2"/>
<organism evidence="3 4">
    <name type="scientific">Kutzneria kofuensis</name>
    <dbReference type="NCBI Taxonomy" id="103725"/>
    <lineage>
        <taxon>Bacteria</taxon>
        <taxon>Bacillati</taxon>
        <taxon>Actinomycetota</taxon>
        <taxon>Actinomycetes</taxon>
        <taxon>Pseudonocardiales</taxon>
        <taxon>Pseudonocardiaceae</taxon>
        <taxon>Kutzneria</taxon>
    </lineage>
</organism>
<evidence type="ECO:0000256" key="2">
    <source>
        <dbReference type="SAM" id="SignalP"/>
    </source>
</evidence>
<evidence type="ECO:0000313" key="4">
    <source>
        <dbReference type="Proteomes" id="UP000585638"/>
    </source>
</evidence>
<keyword evidence="4" id="KW-1185">Reference proteome</keyword>
<gene>
    <name evidence="3" type="ORF">BJ998_002682</name>
</gene>
<dbReference type="PROSITE" id="PS51257">
    <property type="entry name" value="PROKAR_LIPOPROTEIN"/>
    <property type="match status" value="1"/>
</dbReference>
<proteinExistence type="predicted"/>
<evidence type="ECO:0000313" key="3">
    <source>
        <dbReference type="EMBL" id="MBB5891486.1"/>
    </source>
</evidence>
<dbReference type="Proteomes" id="UP000585638">
    <property type="component" value="Unassembled WGS sequence"/>
</dbReference>
<sequence>MSRLLAVVGAFLLGGALLSGCDPNPQVTPASDGTSAITSTVTPTPVATTLTTTSTTETTTTTVAPPTTTTVAPPPSVTTHAAAPPPPQTHTQAACGADQYRNVDGVCVHRPVAAPGPPAGATAKCKDGTYSFSQHRQGTCSGHGGVAIWL</sequence>
<feature type="chain" id="PRO_5039281609" description="DUF3761 domain-containing protein" evidence="2">
    <location>
        <begin position="22"/>
        <end position="150"/>
    </location>
</feature>
<evidence type="ECO:0000256" key="1">
    <source>
        <dbReference type="SAM" id="MobiDB-lite"/>
    </source>
</evidence>
<dbReference type="Pfam" id="PF12587">
    <property type="entry name" value="DUF3761"/>
    <property type="match status" value="1"/>
</dbReference>
<accession>A0A7W9NGT2</accession>
<dbReference type="RefSeq" id="WP_184861591.1">
    <property type="nucleotide sequence ID" value="NZ_BAAAWY010000095.1"/>
</dbReference>
<reference evidence="3 4" key="1">
    <citation type="submission" date="2020-08" db="EMBL/GenBank/DDBJ databases">
        <title>Sequencing the genomes of 1000 actinobacteria strains.</title>
        <authorList>
            <person name="Klenk H.-P."/>
        </authorList>
    </citation>
    <scope>NUCLEOTIDE SEQUENCE [LARGE SCALE GENOMIC DNA]</scope>
    <source>
        <strain evidence="3 4">DSM 43851</strain>
    </source>
</reference>
<dbReference type="InterPro" id="IPR022236">
    <property type="entry name" value="DUF3761"/>
</dbReference>
<evidence type="ECO:0008006" key="5">
    <source>
        <dbReference type="Google" id="ProtNLM"/>
    </source>
</evidence>
<dbReference type="EMBL" id="JACHIR010000001">
    <property type="protein sequence ID" value="MBB5891486.1"/>
    <property type="molecule type" value="Genomic_DNA"/>
</dbReference>
<keyword evidence="2" id="KW-0732">Signal</keyword>
<feature type="region of interest" description="Disordered" evidence="1">
    <location>
        <begin position="51"/>
        <end position="92"/>
    </location>
</feature>
<comment type="caution">
    <text evidence="3">The sequence shown here is derived from an EMBL/GenBank/DDBJ whole genome shotgun (WGS) entry which is preliminary data.</text>
</comment>
<feature type="signal peptide" evidence="2">
    <location>
        <begin position="1"/>
        <end position="21"/>
    </location>
</feature>